<sequence>MICHGGKPFDTSAQGRFEHLHDYLLRGSDHCVRDGVTNITQEGKEEVKAGMAIAQAMATAMVFGTAVMS</sequence>
<protein>
    <submittedName>
        <fullName evidence="1">Uncharacterized protein</fullName>
    </submittedName>
</protein>
<evidence type="ECO:0000313" key="1">
    <source>
        <dbReference type="EMBL" id="OLQ10271.1"/>
    </source>
</evidence>
<evidence type="ECO:0000313" key="2">
    <source>
        <dbReference type="Proteomes" id="UP000186817"/>
    </source>
</evidence>
<comment type="caution">
    <text evidence="1">The sequence shown here is derived from an EMBL/GenBank/DDBJ whole genome shotgun (WGS) entry which is preliminary data.</text>
</comment>
<dbReference type="AlphaFoldDB" id="A0A1Q9ES76"/>
<keyword evidence="2" id="KW-1185">Reference proteome</keyword>
<name>A0A1Q9ES76_SYMMI</name>
<accession>A0A1Q9ES76</accession>
<gene>
    <name evidence="1" type="ORF">AK812_SmicGene6053</name>
</gene>
<reference evidence="1 2" key="1">
    <citation type="submission" date="2016-02" db="EMBL/GenBank/DDBJ databases">
        <title>Genome analysis of coral dinoflagellate symbionts highlights evolutionary adaptations to a symbiotic lifestyle.</title>
        <authorList>
            <person name="Aranda M."/>
            <person name="Li Y."/>
            <person name="Liew Y.J."/>
            <person name="Baumgarten S."/>
            <person name="Simakov O."/>
            <person name="Wilson M."/>
            <person name="Piel J."/>
            <person name="Ashoor H."/>
            <person name="Bougouffa S."/>
            <person name="Bajic V.B."/>
            <person name="Ryu T."/>
            <person name="Ravasi T."/>
            <person name="Bayer T."/>
            <person name="Micklem G."/>
            <person name="Kim H."/>
            <person name="Bhak J."/>
            <person name="Lajeunesse T.C."/>
            <person name="Voolstra C.R."/>
        </authorList>
    </citation>
    <scope>NUCLEOTIDE SEQUENCE [LARGE SCALE GENOMIC DNA]</scope>
    <source>
        <strain evidence="1 2">CCMP2467</strain>
    </source>
</reference>
<dbReference type="EMBL" id="LSRX01000081">
    <property type="protein sequence ID" value="OLQ10271.1"/>
    <property type="molecule type" value="Genomic_DNA"/>
</dbReference>
<organism evidence="1 2">
    <name type="scientific">Symbiodinium microadriaticum</name>
    <name type="common">Dinoflagellate</name>
    <name type="synonym">Zooxanthella microadriatica</name>
    <dbReference type="NCBI Taxonomy" id="2951"/>
    <lineage>
        <taxon>Eukaryota</taxon>
        <taxon>Sar</taxon>
        <taxon>Alveolata</taxon>
        <taxon>Dinophyceae</taxon>
        <taxon>Suessiales</taxon>
        <taxon>Symbiodiniaceae</taxon>
        <taxon>Symbiodinium</taxon>
    </lineage>
</organism>
<proteinExistence type="predicted"/>
<dbReference type="Proteomes" id="UP000186817">
    <property type="component" value="Unassembled WGS sequence"/>
</dbReference>